<dbReference type="OMA" id="RRMPVLW"/>
<dbReference type="GO" id="GO:0005730">
    <property type="term" value="C:nucleolus"/>
    <property type="evidence" value="ECO:0007669"/>
    <property type="project" value="UniProtKB-SubCell"/>
</dbReference>
<dbReference type="GO" id="GO:0005654">
    <property type="term" value="C:nucleoplasm"/>
    <property type="evidence" value="ECO:0007669"/>
    <property type="project" value="EnsemblPlants"/>
</dbReference>
<feature type="region of interest" description="Disordered" evidence="6">
    <location>
        <begin position="186"/>
        <end position="206"/>
    </location>
</feature>
<dbReference type="Pfam" id="PF05291">
    <property type="entry name" value="Bystin"/>
    <property type="match status" value="2"/>
</dbReference>
<feature type="region of interest" description="Disordered" evidence="6">
    <location>
        <begin position="503"/>
        <end position="524"/>
    </location>
</feature>
<dbReference type="GO" id="GO:0006364">
    <property type="term" value="P:rRNA processing"/>
    <property type="evidence" value="ECO:0007669"/>
    <property type="project" value="EnsemblPlants"/>
</dbReference>
<gene>
    <name evidence="7" type="ORF">CBR_g984</name>
</gene>
<protein>
    <recommendedName>
        <fullName evidence="5">Bystin</fullName>
    </recommendedName>
</protein>
<proteinExistence type="inferred from homology"/>
<dbReference type="OrthoDB" id="2192561at2759"/>
<dbReference type="EMBL" id="BFEA01000093">
    <property type="protein sequence ID" value="GBG67864.1"/>
    <property type="molecule type" value="Genomic_DNA"/>
</dbReference>
<dbReference type="GO" id="GO:0030515">
    <property type="term" value="F:snoRNA binding"/>
    <property type="evidence" value="ECO:0007669"/>
    <property type="project" value="TreeGrafter"/>
</dbReference>
<dbReference type="PANTHER" id="PTHR12821">
    <property type="entry name" value="BYSTIN"/>
    <property type="match status" value="1"/>
</dbReference>
<evidence type="ECO:0000256" key="2">
    <source>
        <dbReference type="ARBA" id="ARBA00007114"/>
    </source>
</evidence>
<dbReference type="InterPro" id="IPR007955">
    <property type="entry name" value="Bystin"/>
</dbReference>
<dbReference type="GO" id="GO:0005737">
    <property type="term" value="C:cytoplasm"/>
    <property type="evidence" value="ECO:0007669"/>
    <property type="project" value="TreeGrafter"/>
</dbReference>
<dbReference type="STRING" id="69332.A0A388KCS0"/>
<reference evidence="7 8" key="1">
    <citation type="journal article" date="2018" name="Cell">
        <title>The Chara Genome: Secondary Complexity and Implications for Plant Terrestrialization.</title>
        <authorList>
            <person name="Nishiyama T."/>
            <person name="Sakayama H."/>
            <person name="Vries J.D."/>
            <person name="Buschmann H."/>
            <person name="Saint-Marcoux D."/>
            <person name="Ullrich K.K."/>
            <person name="Haas F.B."/>
            <person name="Vanderstraeten L."/>
            <person name="Becker D."/>
            <person name="Lang D."/>
            <person name="Vosolsobe S."/>
            <person name="Rombauts S."/>
            <person name="Wilhelmsson P.K.I."/>
            <person name="Janitza P."/>
            <person name="Kern R."/>
            <person name="Heyl A."/>
            <person name="Rumpler F."/>
            <person name="Villalobos L.I.A.C."/>
            <person name="Clay J.M."/>
            <person name="Skokan R."/>
            <person name="Toyoda A."/>
            <person name="Suzuki Y."/>
            <person name="Kagoshima H."/>
            <person name="Schijlen E."/>
            <person name="Tajeshwar N."/>
            <person name="Catarino B."/>
            <person name="Hetherington A.J."/>
            <person name="Saltykova A."/>
            <person name="Bonnot C."/>
            <person name="Breuninger H."/>
            <person name="Symeonidi A."/>
            <person name="Radhakrishnan G.V."/>
            <person name="Van Nieuwerburgh F."/>
            <person name="Deforce D."/>
            <person name="Chang C."/>
            <person name="Karol K.G."/>
            <person name="Hedrich R."/>
            <person name="Ulvskov P."/>
            <person name="Glockner G."/>
            <person name="Delwiche C.F."/>
            <person name="Petrasek J."/>
            <person name="Van de Peer Y."/>
            <person name="Friml J."/>
            <person name="Beilby M."/>
            <person name="Dolan L."/>
            <person name="Kohara Y."/>
            <person name="Sugano S."/>
            <person name="Fujiyama A."/>
            <person name="Delaux P.-M."/>
            <person name="Quint M."/>
            <person name="TheiBen G."/>
            <person name="Hagemann M."/>
            <person name="Harholt J."/>
            <person name="Dunand C."/>
            <person name="Zachgo S."/>
            <person name="Langdale J."/>
            <person name="Maumus F."/>
            <person name="Straeten D.V.D."/>
            <person name="Gould S.B."/>
            <person name="Rensing S.A."/>
        </authorList>
    </citation>
    <scope>NUCLEOTIDE SEQUENCE [LARGE SCALE GENOMIC DNA]</scope>
    <source>
        <strain evidence="7 8">S276</strain>
    </source>
</reference>
<accession>A0A388KCS0</accession>
<dbReference type="Proteomes" id="UP000265515">
    <property type="component" value="Unassembled WGS sequence"/>
</dbReference>
<evidence type="ECO:0000256" key="4">
    <source>
        <dbReference type="ARBA" id="ARBA00023242"/>
    </source>
</evidence>
<evidence type="ECO:0000256" key="1">
    <source>
        <dbReference type="ARBA" id="ARBA00004604"/>
    </source>
</evidence>
<keyword evidence="3" id="KW-0690">Ribosome biogenesis</keyword>
<organism evidence="7 8">
    <name type="scientific">Chara braunii</name>
    <name type="common">Braun's stonewort</name>
    <dbReference type="NCBI Taxonomy" id="69332"/>
    <lineage>
        <taxon>Eukaryota</taxon>
        <taxon>Viridiplantae</taxon>
        <taxon>Streptophyta</taxon>
        <taxon>Charophyceae</taxon>
        <taxon>Charales</taxon>
        <taxon>Characeae</taxon>
        <taxon>Chara</taxon>
    </lineage>
</organism>
<evidence type="ECO:0000313" key="7">
    <source>
        <dbReference type="EMBL" id="GBG67864.1"/>
    </source>
</evidence>
<comment type="subcellular location">
    <subcellularLocation>
        <location evidence="1">Nucleus</location>
        <location evidence="1">Nucleolus</location>
    </subcellularLocation>
</comment>
<dbReference type="AlphaFoldDB" id="A0A388KCS0"/>
<dbReference type="FunFam" id="1.25.40.480:FF:000001">
    <property type="entry name" value="Bystin (51.6 kD)-like"/>
    <property type="match status" value="1"/>
</dbReference>
<name>A0A388KCS0_CHABU</name>
<keyword evidence="4" id="KW-0539">Nucleus</keyword>
<evidence type="ECO:0000256" key="3">
    <source>
        <dbReference type="ARBA" id="ARBA00022517"/>
    </source>
</evidence>
<comment type="similarity">
    <text evidence="2">Belongs to the bystin family.</text>
</comment>
<comment type="caution">
    <text evidence="7">The sequence shown here is derived from an EMBL/GenBank/DDBJ whole genome shotgun (WGS) entry which is preliminary data.</text>
</comment>
<evidence type="ECO:0000313" key="8">
    <source>
        <dbReference type="Proteomes" id="UP000265515"/>
    </source>
</evidence>
<evidence type="ECO:0000256" key="5">
    <source>
        <dbReference type="ARBA" id="ARBA00074032"/>
    </source>
</evidence>
<sequence length="542" mass="62118">MYQATRLFASNLNAKMAQRFYNLVLLPRVRNDINENKRLHFALYQALKKAVYKPAAFYKGILLPLCQGLAGTTDLSLSYIVLGGEIVSFGTEKRKRIRPADVAAIVGCQQLAVRHVSLDLDWHRCQESHLGGQVHFSAILVDTSEKGLSGKILKEAKEQQREMQHERDEERGAVAARKAFAAVAAGQLNAESSDSEDEDAYDPYRDDDHYDEEVVEISAEDEKAMAMFLATDAKPQRTLADIIMEKIREKEAKISHEMEEGRVAVSVGKILHRYTSGKVPKAFKIIPHLSNWEEILYFTQPEKWSPNAMYQATRLFASNLNAKMAQRFYNLVLLPRVRNDINENKRLHFALYQALKKAVYKPAAFYKGILLPLCQSRTCNLREAVIIGSVIQKVSIPVLHSSVALMKIAEMEYSGTNSYFIRLLLDKKYALPYRVLDALVKHFMQFTQEERELPVVWHQALLCFIQRFKNELTPEDKENLKRLMKTHKHYLVTPEIHRELLHSRDRGQQEDPSSNGARASIRTAAMDEDVRDFPPVDFMEDY</sequence>
<dbReference type="Gene3D" id="1.25.40.480">
    <property type="match status" value="1"/>
</dbReference>
<dbReference type="Gramene" id="GBG67864">
    <property type="protein sequence ID" value="GBG67864"/>
    <property type="gene ID" value="CBR_g984"/>
</dbReference>
<dbReference type="PANTHER" id="PTHR12821:SF0">
    <property type="entry name" value="BYSTIN"/>
    <property type="match status" value="1"/>
</dbReference>
<dbReference type="GO" id="GO:0030688">
    <property type="term" value="C:preribosome, small subunit precursor"/>
    <property type="evidence" value="ECO:0007669"/>
    <property type="project" value="TreeGrafter"/>
</dbReference>
<keyword evidence="8" id="KW-1185">Reference proteome</keyword>
<evidence type="ECO:0000256" key="6">
    <source>
        <dbReference type="SAM" id="MobiDB-lite"/>
    </source>
</evidence>